<reference evidence="1 2" key="2">
    <citation type="submission" date="2018-11" db="EMBL/GenBank/DDBJ databases">
        <authorList>
            <consortium name="Pathogen Informatics"/>
        </authorList>
    </citation>
    <scope>NUCLEOTIDE SEQUENCE [LARGE SCALE GENOMIC DNA]</scope>
</reference>
<evidence type="ECO:0000313" key="3">
    <source>
        <dbReference type="WBParaSite" id="NBR_0000490601-mRNA-1"/>
    </source>
</evidence>
<name>A0A0N4XQV4_NIPBR</name>
<dbReference type="STRING" id="27835.A0A0N4XQV4"/>
<dbReference type="EMBL" id="UYSL01010278">
    <property type="protein sequence ID" value="VDL68496.1"/>
    <property type="molecule type" value="Genomic_DNA"/>
</dbReference>
<proteinExistence type="predicted"/>
<reference evidence="3" key="1">
    <citation type="submission" date="2017-02" db="UniProtKB">
        <authorList>
            <consortium name="WormBaseParasite"/>
        </authorList>
    </citation>
    <scope>IDENTIFICATION</scope>
</reference>
<sequence length="184" mass="20732">MLTNWLLANASRFSIYCWIPPGKTVTVSAQHTLQNFVTSLEKRVRSRLPMARIVFRPASSFDDYVSSFGIFLGLEGENMSSEWLKFVNGFIASSPDRAELNYLFSADNSYSILKKVASIFLCFYIADTDNKSASDLLTDARCPCGHCAYFYACIDDFDRAQSPHLWGTEKSCKVRSDASTRLLL</sequence>
<evidence type="ECO:0000313" key="2">
    <source>
        <dbReference type="Proteomes" id="UP000271162"/>
    </source>
</evidence>
<evidence type="ECO:0000313" key="1">
    <source>
        <dbReference type="EMBL" id="VDL68496.1"/>
    </source>
</evidence>
<dbReference type="AlphaFoldDB" id="A0A0N4XQV4"/>
<protein>
    <submittedName>
        <fullName evidence="3">HECT domain-containing protein</fullName>
    </submittedName>
</protein>
<organism evidence="3">
    <name type="scientific">Nippostrongylus brasiliensis</name>
    <name type="common">Rat hookworm</name>
    <dbReference type="NCBI Taxonomy" id="27835"/>
    <lineage>
        <taxon>Eukaryota</taxon>
        <taxon>Metazoa</taxon>
        <taxon>Ecdysozoa</taxon>
        <taxon>Nematoda</taxon>
        <taxon>Chromadorea</taxon>
        <taxon>Rhabditida</taxon>
        <taxon>Rhabditina</taxon>
        <taxon>Rhabditomorpha</taxon>
        <taxon>Strongyloidea</taxon>
        <taxon>Heligmosomidae</taxon>
        <taxon>Nippostrongylus</taxon>
    </lineage>
</organism>
<keyword evidence="2" id="KW-1185">Reference proteome</keyword>
<dbReference type="Proteomes" id="UP000271162">
    <property type="component" value="Unassembled WGS sequence"/>
</dbReference>
<accession>A0A0N4XQV4</accession>
<gene>
    <name evidence="1" type="ORF">NBR_LOCUS4907</name>
</gene>
<dbReference type="WBParaSite" id="NBR_0000490601-mRNA-1">
    <property type="protein sequence ID" value="NBR_0000490601-mRNA-1"/>
    <property type="gene ID" value="NBR_0000490601"/>
</dbReference>